<comment type="caution">
    <text evidence="3">The sequence shown here is derived from an EMBL/GenBank/DDBJ whole genome shotgun (WGS) entry which is preliminary data.</text>
</comment>
<evidence type="ECO:0000256" key="1">
    <source>
        <dbReference type="SAM" id="MobiDB-lite"/>
    </source>
</evidence>
<keyword evidence="2" id="KW-0812">Transmembrane</keyword>
<feature type="transmembrane region" description="Helical" evidence="2">
    <location>
        <begin position="102"/>
        <end position="123"/>
    </location>
</feature>
<keyword evidence="2" id="KW-1133">Transmembrane helix</keyword>
<gene>
    <name evidence="3" type="ORF">DVJ77_00460</name>
</gene>
<evidence type="ECO:0000313" key="4">
    <source>
        <dbReference type="Proteomes" id="UP000253782"/>
    </source>
</evidence>
<feature type="compositionally biased region" description="Basic and acidic residues" evidence="1">
    <location>
        <begin position="9"/>
        <end position="31"/>
    </location>
</feature>
<organism evidence="3 4">
    <name type="scientific">Dyella tabacisoli</name>
    <dbReference type="NCBI Taxonomy" id="2282381"/>
    <lineage>
        <taxon>Bacteria</taxon>
        <taxon>Pseudomonadati</taxon>
        <taxon>Pseudomonadota</taxon>
        <taxon>Gammaproteobacteria</taxon>
        <taxon>Lysobacterales</taxon>
        <taxon>Rhodanobacteraceae</taxon>
        <taxon>Dyella</taxon>
    </lineage>
</organism>
<protein>
    <submittedName>
        <fullName evidence="3">Uncharacterized protein</fullName>
    </submittedName>
</protein>
<dbReference type="EMBL" id="QQAH01000001">
    <property type="protein sequence ID" value="RDD83126.1"/>
    <property type="molecule type" value="Genomic_DNA"/>
</dbReference>
<keyword evidence="2" id="KW-0472">Membrane</keyword>
<reference evidence="3 4" key="1">
    <citation type="submission" date="2018-07" db="EMBL/GenBank/DDBJ databases">
        <title>Dyella tabacisoli L4-6T, whole genome shotgun sequence.</title>
        <authorList>
            <person name="Zhou X.-K."/>
            <person name="Li W.-J."/>
            <person name="Duan Y.-Q."/>
        </authorList>
    </citation>
    <scope>NUCLEOTIDE SEQUENCE [LARGE SCALE GENOMIC DNA]</scope>
    <source>
        <strain evidence="3 4">L4-6</strain>
    </source>
</reference>
<accession>A0A369UR48</accession>
<dbReference type="Proteomes" id="UP000253782">
    <property type="component" value="Unassembled WGS sequence"/>
</dbReference>
<evidence type="ECO:0000313" key="3">
    <source>
        <dbReference type="EMBL" id="RDD83126.1"/>
    </source>
</evidence>
<keyword evidence="4" id="KW-1185">Reference proteome</keyword>
<feature type="transmembrane region" description="Helical" evidence="2">
    <location>
        <begin position="72"/>
        <end position="90"/>
    </location>
</feature>
<dbReference type="AlphaFoldDB" id="A0A369UR48"/>
<name>A0A369UR48_9GAMM</name>
<feature type="transmembrane region" description="Helical" evidence="2">
    <location>
        <begin position="47"/>
        <end position="66"/>
    </location>
</feature>
<sequence>MVLSGNQKRGFDYHAPHRDDEIGSKEERPKMSTEQTTTRAPLTFWKVFLLSLIVYGGAAPLVFFTLFGWGYIQWAMLAVLAMVLLIIPVANKYPIHGRSALGLIMGLIAGGVIFIAVFLYFLMSALEQMPR</sequence>
<feature type="region of interest" description="Disordered" evidence="1">
    <location>
        <begin position="1"/>
        <end position="35"/>
    </location>
</feature>
<proteinExistence type="predicted"/>
<evidence type="ECO:0000256" key="2">
    <source>
        <dbReference type="SAM" id="Phobius"/>
    </source>
</evidence>